<accession>A0A1C3E770</accession>
<dbReference type="EMBL" id="LYDR01000144">
    <property type="protein sequence ID" value="ODA29098.1"/>
    <property type="molecule type" value="Genomic_DNA"/>
</dbReference>
<name>A0A1C3E770_9PLAN</name>
<dbReference type="STRING" id="1841610.A6X21_09795"/>
<protein>
    <submittedName>
        <fullName evidence="1">Uncharacterized protein</fullName>
    </submittedName>
</protein>
<dbReference type="AlphaFoldDB" id="A0A1C3E770"/>
<evidence type="ECO:0000313" key="1">
    <source>
        <dbReference type="EMBL" id="ODA29098.1"/>
    </source>
</evidence>
<evidence type="ECO:0000313" key="2">
    <source>
        <dbReference type="Proteomes" id="UP000094828"/>
    </source>
</evidence>
<gene>
    <name evidence="1" type="ORF">A6X21_09795</name>
</gene>
<dbReference type="Proteomes" id="UP000094828">
    <property type="component" value="Unassembled WGS sequence"/>
</dbReference>
<dbReference type="OrthoDB" id="9827246at2"/>
<proteinExistence type="predicted"/>
<dbReference type="RefSeq" id="WP_068850343.1">
    <property type="nucleotide sequence ID" value="NZ_LYDR01000144.1"/>
</dbReference>
<sequence length="122" mass="13974">MQFKEKTTTHQVAVLQQVWKRLKNAEVQTINQIMDATGLQFDAVCEVLYDYAELPDFIQLLQDKGCLDDVPFDASEMEMGNQVLLLTKKGFAWGDFDEEPINQVFELLESGNRASEDDIPDR</sequence>
<organism evidence="1 2">
    <name type="scientific">Planctopirus hydrillae</name>
    <dbReference type="NCBI Taxonomy" id="1841610"/>
    <lineage>
        <taxon>Bacteria</taxon>
        <taxon>Pseudomonadati</taxon>
        <taxon>Planctomycetota</taxon>
        <taxon>Planctomycetia</taxon>
        <taxon>Planctomycetales</taxon>
        <taxon>Planctomycetaceae</taxon>
        <taxon>Planctopirus</taxon>
    </lineage>
</organism>
<comment type="caution">
    <text evidence="1">The sequence shown here is derived from an EMBL/GenBank/DDBJ whole genome shotgun (WGS) entry which is preliminary data.</text>
</comment>
<reference evidence="1 2" key="1">
    <citation type="submission" date="2016-05" db="EMBL/GenBank/DDBJ databases">
        <title>Genomic and physiological characterization of Planctopirus sp. isolated from fresh water lake.</title>
        <authorList>
            <person name="Subhash Y."/>
            <person name="Ramana C."/>
        </authorList>
    </citation>
    <scope>NUCLEOTIDE SEQUENCE [LARGE SCALE GENOMIC DNA]</scope>
    <source>
        <strain evidence="1 2">JC280</strain>
    </source>
</reference>
<keyword evidence="2" id="KW-1185">Reference proteome</keyword>